<evidence type="ECO:0000313" key="18">
    <source>
        <dbReference type="Proteomes" id="UP000019488"/>
    </source>
</evidence>
<evidence type="ECO:0000256" key="12">
    <source>
        <dbReference type="ARBA" id="ARBA00043932"/>
    </source>
</evidence>
<dbReference type="GO" id="GO:0009231">
    <property type="term" value="P:riboflavin biosynthetic process"/>
    <property type="evidence" value="ECO:0007669"/>
    <property type="project" value="UniProtKB-UniRule"/>
</dbReference>
<keyword evidence="11 14" id="KW-0342">GTP-binding</keyword>
<evidence type="ECO:0000256" key="5">
    <source>
        <dbReference type="ARBA" id="ARBA00005520"/>
    </source>
</evidence>
<evidence type="ECO:0000256" key="10">
    <source>
        <dbReference type="ARBA" id="ARBA00022833"/>
    </source>
</evidence>
<accession>X0P9K6</accession>
<dbReference type="Proteomes" id="UP000051966">
    <property type="component" value="Unassembled WGS sequence"/>
</dbReference>
<evidence type="ECO:0000256" key="14">
    <source>
        <dbReference type="HAMAP-Rule" id="MF_00179"/>
    </source>
</evidence>
<feature type="domain" description="GTP cyclohydrolase II" evidence="15">
    <location>
        <begin position="216"/>
        <end position="378"/>
    </location>
</feature>
<dbReference type="Gene3D" id="3.40.50.10990">
    <property type="entry name" value="GTP cyclohydrolase II"/>
    <property type="match status" value="1"/>
</dbReference>
<comment type="function">
    <text evidence="2">Catalyzes the conversion of D-ribulose 5-phosphate to formate and 3,4-dihydroxy-2-butanone 4-phosphate.</text>
</comment>
<dbReference type="AlphaFoldDB" id="X0P9K6"/>
<feature type="binding site" evidence="14">
    <location>
        <position position="362"/>
    </location>
    <ligand>
        <name>GTP</name>
        <dbReference type="ChEBI" id="CHEBI:37565"/>
    </ligand>
</feature>
<dbReference type="InterPro" id="IPR000926">
    <property type="entry name" value="RibA"/>
</dbReference>
<comment type="pathway">
    <text evidence="4">Cofactor biosynthesis; riboflavin biosynthesis; 2-hydroxy-3-oxobutyl phosphate from D-ribulose 5-phosphate: step 1/1.</text>
</comment>
<dbReference type="InterPro" id="IPR032677">
    <property type="entry name" value="GTP_cyclohydro_II"/>
</dbReference>
<name>X0P9K6_9LACO</name>
<dbReference type="NCBIfam" id="NF001591">
    <property type="entry name" value="PRK00393.1"/>
    <property type="match status" value="1"/>
</dbReference>
<comment type="catalytic activity">
    <reaction evidence="1">
        <text>D-ribulose 5-phosphate = (2S)-2-hydroxy-3-oxobutyl phosphate + formate + H(+)</text>
        <dbReference type="Rhea" id="RHEA:18457"/>
        <dbReference type="ChEBI" id="CHEBI:15378"/>
        <dbReference type="ChEBI" id="CHEBI:15740"/>
        <dbReference type="ChEBI" id="CHEBI:58121"/>
        <dbReference type="ChEBI" id="CHEBI:58830"/>
        <dbReference type="EC" id="4.1.99.12"/>
    </reaction>
</comment>
<feature type="binding site" evidence="14">
    <location>
        <position position="322"/>
    </location>
    <ligand>
        <name>GTP</name>
        <dbReference type="ChEBI" id="CHEBI:37565"/>
    </ligand>
</feature>
<feature type="active site" description="Proton acceptor" evidence="14">
    <location>
        <position position="334"/>
    </location>
</feature>
<comment type="similarity">
    <text evidence="14">Belongs to the GTP cyclohydrolase II family.</text>
</comment>
<dbReference type="NCBIfam" id="TIGR00505">
    <property type="entry name" value="ribA"/>
    <property type="match status" value="1"/>
</dbReference>
<evidence type="ECO:0000259" key="15">
    <source>
        <dbReference type="Pfam" id="PF00925"/>
    </source>
</evidence>
<evidence type="ECO:0000256" key="13">
    <source>
        <dbReference type="ARBA" id="ARBA00049295"/>
    </source>
</evidence>
<dbReference type="EMBL" id="AZFY01000096">
    <property type="protein sequence ID" value="KRM07403.1"/>
    <property type="molecule type" value="Genomic_DNA"/>
</dbReference>
<dbReference type="GO" id="GO:0005525">
    <property type="term" value="F:GTP binding"/>
    <property type="evidence" value="ECO:0007669"/>
    <property type="project" value="UniProtKB-KW"/>
</dbReference>
<feature type="binding site" evidence="14">
    <location>
        <begin position="300"/>
        <end position="302"/>
    </location>
    <ligand>
        <name>GTP</name>
        <dbReference type="ChEBI" id="CHEBI:37565"/>
    </ligand>
</feature>
<keyword evidence="6 14" id="KW-0686">Riboflavin biosynthesis</keyword>
<evidence type="ECO:0000256" key="11">
    <source>
        <dbReference type="ARBA" id="ARBA00023134"/>
    </source>
</evidence>
<evidence type="ECO:0000256" key="3">
    <source>
        <dbReference type="ARBA" id="ARBA00004853"/>
    </source>
</evidence>
<reference evidence="17 19" key="2">
    <citation type="journal article" date="2015" name="Genome Announc.">
        <title>Expanding the biotechnology potential of lactobacilli through comparative genomics of 213 strains and associated genera.</title>
        <authorList>
            <person name="Sun Z."/>
            <person name="Harris H.M."/>
            <person name="McCann A."/>
            <person name="Guo C."/>
            <person name="Argimon S."/>
            <person name="Zhang W."/>
            <person name="Yang X."/>
            <person name="Jeffery I.B."/>
            <person name="Cooney J.C."/>
            <person name="Kagawa T.F."/>
            <person name="Liu W."/>
            <person name="Song Y."/>
            <person name="Salvetti E."/>
            <person name="Wrobel A."/>
            <person name="Rasinkangas P."/>
            <person name="Parkhill J."/>
            <person name="Rea M.C."/>
            <person name="O'Sullivan O."/>
            <person name="Ritari J."/>
            <person name="Douillard F.P."/>
            <person name="Paul Ross R."/>
            <person name="Yang R."/>
            <person name="Briner A.E."/>
            <person name="Felis G.E."/>
            <person name="de Vos W.M."/>
            <person name="Barrangou R."/>
            <person name="Klaenhammer T.R."/>
            <person name="Caufield P.W."/>
            <person name="Cui Y."/>
            <person name="Zhang H."/>
            <person name="O'Toole P.W."/>
        </authorList>
    </citation>
    <scope>NUCLEOTIDE SEQUENCE [LARGE SCALE GENOMIC DNA]</scope>
    <source>
        <strain evidence="17 19">DSM 18382</strain>
    </source>
</reference>
<keyword evidence="7 14" id="KW-0479">Metal-binding</keyword>
<dbReference type="Proteomes" id="UP000019488">
    <property type="component" value="Unassembled WGS sequence"/>
</dbReference>
<dbReference type="InterPro" id="IPR017945">
    <property type="entry name" value="DHBP_synth_RibB-like_a/b_dom"/>
</dbReference>
<evidence type="ECO:0000256" key="6">
    <source>
        <dbReference type="ARBA" id="ARBA00022619"/>
    </source>
</evidence>
<dbReference type="HAMAP" id="MF_00179">
    <property type="entry name" value="RibA"/>
    <property type="match status" value="1"/>
</dbReference>
<dbReference type="SUPFAM" id="SSF55821">
    <property type="entry name" value="YrdC/RibB"/>
    <property type="match status" value="1"/>
</dbReference>
<evidence type="ECO:0000256" key="1">
    <source>
        <dbReference type="ARBA" id="ARBA00000141"/>
    </source>
</evidence>
<comment type="similarity">
    <text evidence="5">In the N-terminal section; belongs to the DHBP synthase family.</text>
</comment>
<proteinExistence type="inferred from homology"/>
<comment type="function">
    <text evidence="12 14">Catalyzes the conversion of GTP to 2,5-diamino-6-ribosylamino-4(3H)-pyrimidinone 5'-phosphate (DARP), formate and pyrophosphate.</text>
</comment>
<comment type="pathway">
    <text evidence="3 14">Cofactor biosynthesis; riboflavin biosynthesis; 5-amino-6-(D-ribitylamino)uracil from GTP: step 1/4.</text>
</comment>
<evidence type="ECO:0000256" key="7">
    <source>
        <dbReference type="ARBA" id="ARBA00022723"/>
    </source>
</evidence>
<dbReference type="UniPathway" id="UPA00275">
    <property type="reaction ID" value="UER00399"/>
</dbReference>
<dbReference type="PANTHER" id="PTHR21327:SF18">
    <property type="entry name" value="3,4-DIHYDROXY-2-BUTANONE 4-PHOSPHATE SYNTHASE"/>
    <property type="match status" value="1"/>
</dbReference>
<keyword evidence="19" id="KW-1185">Reference proteome</keyword>
<dbReference type="eggNOG" id="COG0108">
    <property type="taxonomic scope" value="Bacteria"/>
</dbReference>
<keyword evidence="9 14" id="KW-0378">Hydrolase</keyword>
<keyword evidence="8 14" id="KW-0547">Nucleotide-binding</keyword>
<dbReference type="PATRIC" id="fig|1423743.5.peg.371"/>
<dbReference type="Gene3D" id="3.90.870.10">
    <property type="entry name" value="DHBP synthase"/>
    <property type="match status" value="1"/>
</dbReference>
<dbReference type="GO" id="GO:0005829">
    <property type="term" value="C:cytosol"/>
    <property type="evidence" value="ECO:0007669"/>
    <property type="project" value="TreeGrafter"/>
</dbReference>
<organism evidence="16 18">
    <name type="scientific">Lentilactobacillus farraginis DSM 18382 = JCM 14108</name>
    <dbReference type="NCBI Taxonomy" id="1423743"/>
    <lineage>
        <taxon>Bacteria</taxon>
        <taxon>Bacillati</taxon>
        <taxon>Bacillota</taxon>
        <taxon>Bacilli</taxon>
        <taxon>Lactobacillales</taxon>
        <taxon>Lactobacillaceae</taxon>
        <taxon>Lentilactobacillus</taxon>
    </lineage>
</organism>
<comment type="cofactor">
    <cofactor evidence="14">
        <name>Zn(2+)</name>
        <dbReference type="ChEBI" id="CHEBI:29105"/>
    </cofactor>
    <text evidence="14">Binds 1 zinc ion per subunit.</text>
</comment>
<comment type="catalytic activity">
    <reaction evidence="13 14">
        <text>GTP + 4 H2O = 2,5-diamino-6-hydroxy-4-(5-phosphoribosylamino)-pyrimidine + formate + 2 phosphate + 3 H(+)</text>
        <dbReference type="Rhea" id="RHEA:23704"/>
        <dbReference type="ChEBI" id="CHEBI:15377"/>
        <dbReference type="ChEBI" id="CHEBI:15378"/>
        <dbReference type="ChEBI" id="CHEBI:15740"/>
        <dbReference type="ChEBI" id="CHEBI:37565"/>
        <dbReference type="ChEBI" id="CHEBI:43474"/>
        <dbReference type="ChEBI" id="CHEBI:58614"/>
        <dbReference type="EC" id="3.5.4.25"/>
    </reaction>
</comment>
<protein>
    <recommendedName>
        <fullName evidence="14">GTP cyclohydrolase-2</fullName>
        <ecNumber evidence="14">3.5.4.25</ecNumber>
    </recommendedName>
    <alternativeName>
        <fullName evidence="14">GTP cyclohydrolase II</fullName>
    </alternativeName>
</protein>
<feature type="binding site" evidence="14">
    <location>
        <begin position="257"/>
        <end position="261"/>
    </location>
    <ligand>
        <name>GTP</name>
        <dbReference type="ChEBI" id="CHEBI:37565"/>
    </ligand>
</feature>
<dbReference type="Pfam" id="PF00926">
    <property type="entry name" value="DHBP_synthase"/>
    <property type="match status" value="1"/>
</dbReference>
<evidence type="ECO:0000313" key="17">
    <source>
        <dbReference type="EMBL" id="KRM07403.1"/>
    </source>
</evidence>
<evidence type="ECO:0000256" key="8">
    <source>
        <dbReference type="ARBA" id="ARBA00022741"/>
    </source>
</evidence>
<reference evidence="16" key="1">
    <citation type="journal article" date="2014" name="Genome Announc.">
        <title>Draft Genome Sequences of Two Lactobacillus Strains, L. farraginis JCM 14108T and L. composti JCM 14202T, Isolated from Compost of Distilled Shochu Residue.</title>
        <authorList>
            <person name="Yuki M."/>
            <person name="Oshima K."/>
            <person name="Suda W."/>
            <person name="Kitahara M."/>
            <person name="Kitamura K."/>
            <person name="Iida T."/>
            <person name="Hattori M."/>
            <person name="Ohkuma M."/>
        </authorList>
    </citation>
    <scope>NUCLEOTIDE SEQUENCE [LARGE SCALE GENOMIC DNA]</scope>
    <source>
        <strain evidence="16">JCM 14108</strain>
    </source>
</reference>
<dbReference type="GO" id="GO:0008686">
    <property type="term" value="F:3,4-dihydroxy-2-butanone-4-phosphate synthase activity"/>
    <property type="evidence" value="ECO:0007669"/>
    <property type="project" value="UniProtKB-EC"/>
</dbReference>
<evidence type="ECO:0000256" key="9">
    <source>
        <dbReference type="ARBA" id="ARBA00022801"/>
    </source>
</evidence>
<comment type="caution">
    <text evidence="16">The sequence shown here is derived from an EMBL/GenBank/DDBJ whole genome shotgun (WGS) entry which is preliminary data.</text>
</comment>
<dbReference type="GO" id="GO:0008270">
    <property type="term" value="F:zinc ion binding"/>
    <property type="evidence" value="ECO:0007669"/>
    <property type="project" value="UniProtKB-UniRule"/>
</dbReference>
<dbReference type="NCBIfam" id="TIGR00506">
    <property type="entry name" value="ribB"/>
    <property type="match status" value="1"/>
</dbReference>
<dbReference type="CDD" id="cd00641">
    <property type="entry name" value="GTP_cyclohydro2"/>
    <property type="match status" value="1"/>
</dbReference>
<dbReference type="PANTHER" id="PTHR21327">
    <property type="entry name" value="GTP CYCLOHYDROLASE II-RELATED"/>
    <property type="match status" value="1"/>
</dbReference>
<evidence type="ECO:0000313" key="19">
    <source>
        <dbReference type="Proteomes" id="UP000051966"/>
    </source>
</evidence>
<feature type="binding site" evidence="14">
    <location>
        <position position="275"/>
    </location>
    <ligand>
        <name>Zn(2+)</name>
        <dbReference type="ChEBI" id="CHEBI:29105"/>
        <note>catalytic</note>
    </ligand>
</feature>
<dbReference type="PIRSF" id="PIRSF001259">
    <property type="entry name" value="RibA"/>
    <property type="match status" value="1"/>
</dbReference>
<dbReference type="RefSeq" id="WP_035177837.1">
    <property type="nucleotide sequence ID" value="NZ_AZFY01000096.1"/>
</dbReference>
<feature type="binding site" evidence="14">
    <location>
        <position position="262"/>
    </location>
    <ligand>
        <name>Zn(2+)</name>
        <dbReference type="ChEBI" id="CHEBI:29105"/>
        <note>catalytic</note>
    </ligand>
</feature>
<evidence type="ECO:0000313" key="16">
    <source>
        <dbReference type="EMBL" id="GAF35528.1"/>
    </source>
</evidence>
<dbReference type="Pfam" id="PF00925">
    <property type="entry name" value="GTP_cyclohydro2"/>
    <property type="match status" value="1"/>
</dbReference>
<feature type="binding site" evidence="14">
    <location>
        <position position="278"/>
    </location>
    <ligand>
        <name>GTP</name>
        <dbReference type="ChEBI" id="CHEBI:37565"/>
    </ligand>
</feature>
<sequence length="406" mass="44757">MNKSKQIIKRVERAIAALKQGKLVIVADSLQREAEGDMIGLADFVSPQTVNTMVSKAHGLLCVPMSQSYADRLGLGPMVTNATDAYGTAFTVSTDAKTTSTGISAFDRADTIRQLADVSKTSADFYHPGHIFPLIAADRGTLQRQGHTEAAVDLAKLAGASPVAYICEILKKDGTMARRSYLKSFAEGLQMPFLTIADIQAYRYMKDIDVAQPITRVKLPTEYGDFNLTAFRTDEHSEPTLLISKGTIDANEPLLLRVHSECLTGDVFGSKRCDCGQQLAKSLRLIQMKGHGAVLYLRQEGRGIGLANKLQAYKLQEQGYDTVDANIHLGFEPDQRHYGVAVAILHKLGVHRVDLMTNNPDKMQQLTDLGIDINKRIPLEIEPTTEDTSYLKTKKEKFHHLLKGVE</sequence>
<dbReference type="GO" id="GO:0003935">
    <property type="term" value="F:GTP cyclohydrolase II activity"/>
    <property type="evidence" value="ECO:0007669"/>
    <property type="project" value="UniProtKB-UniRule"/>
</dbReference>
<dbReference type="InterPro" id="IPR000422">
    <property type="entry name" value="DHBP_synthase_RibB"/>
</dbReference>
<dbReference type="FunFam" id="3.40.50.10990:FF:000001">
    <property type="entry name" value="Riboflavin biosynthesis protein RibBA"/>
    <property type="match status" value="1"/>
</dbReference>
<feature type="binding site" evidence="14">
    <location>
        <position position="273"/>
    </location>
    <ligand>
        <name>Zn(2+)</name>
        <dbReference type="ChEBI" id="CHEBI:29105"/>
        <note>catalytic</note>
    </ligand>
</feature>
<dbReference type="EMBL" id="BAKI01000002">
    <property type="protein sequence ID" value="GAF35528.1"/>
    <property type="molecule type" value="Genomic_DNA"/>
</dbReference>
<dbReference type="eggNOG" id="COG0807">
    <property type="taxonomic scope" value="Bacteria"/>
</dbReference>
<dbReference type="EC" id="3.5.4.25" evidence="14"/>
<evidence type="ECO:0000256" key="4">
    <source>
        <dbReference type="ARBA" id="ARBA00004904"/>
    </source>
</evidence>
<feature type="active site" description="Nucleophile" evidence="14">
    <location>
        <position position="336"/>
    </location>
</feature>
<dbReference type="OrthoDB" id="9793111at2"/>
<dbReference type="SUPFAM" id="SSF142695">
    <property type="entry name" value="RibA-like"/>
    <property type="match status" value="1"/>
</dbReference>
<evidence type="ECO:0000256" key="2">
    <source>
        <dbReference type="ARBA" id="ARBA00002284"/>
    </source>
</evidence>
<dbReference type="InterPro" id="IPR036144">
    <property type="entry name" value="RibA-like_sf"/>
</dbReference>
<feature type="binding site" evidence="14">
    <location>
        <position position="357"/>
    </location>
    <ligand>
        <name>GTP</name>
        <dbReference type="ChEBI" id="CHEBI:37565"/>
    </ligand>
</feature>
<keyword evidence="10 14" id="KW-0862">Zinc</keyword>
<dbReference type="STRING" id="1423743.FD41_GL000357"/>
<gene>
    <name evidence="14" type="primary">ribA</name>
    <name evidence="17" type="ORF">FD41_GL000357</name>
    <name evidence="16" type="ORF">JCM14108_421</name>
</gene>